<feature type="domain" description="Heterokaryon incompatibility" evidence="2">
    <location>
        <begin position="211"/>
        <end position="362"/>
    </location>
</feature>
<name>A0AAN7C0Y4_9PEZI</name>
<organism evidence="3 4">
    <name type="scientific">Achaetomium macrosporum</name>
    <dbReference type="NCBI Taxonomy" id="79813"/>
    <lineage>
        <taxon>Eukaryota</taxon>
        <taxon>Fungi</taxon>
        <taxon>Dikarya</taxon>
        <taxon>Ascomycota</taxon>
        <taxon>Pezizomycotina</taxon>
        <taxon>Sordariomycetes</taxon>
        <taxon>Sordariomycetidae</taxon>
        <taxon>Sordariales</taxon>
        <taxon>Chaetomiaceae</taxon>
        <taxon>Achaetomium</taxon>
    </lineage>
</organism>
<evidence type="ECO:0000313" key="3">
    <source>
        <dbReference type="EMBL" id="KAK4233304.1"/>
    </source>
</evidence>
<sequence>MNEAFCDLCQSLFEGAVGQETGGNDNTPAVPEGTIRSQRHHEGVQELRDCARTRCRLCAVILDKISRGKLWKRFEKPGPEAPNKPPIRLRLVDYDVQLSIEIGPEDDRGQIRVVTLIAFDPLDTLDAEPLLSLPWRPQGECDSTSSEQSMQWAKEMLENCEAHHEKCKVAPKMTAPWLPTRLIFLGKPGHMPRLIETPGMLLEPCSAPPRYTTLSHCWGEAHPLKLTTQNRLQLSDGIPGHDIPKTFADAMEITRSLGLEYIWIDSLCIIQDDKRDWEYECTQMADVYRHGYCNIATLEAADSRAGCFYARDPTLLRPVVVEAKWHDRSRAVWVHRPYTDMFELSWEIDNSPVHLRAWVLQERLLSCRVLHFGQKMVYWECKEMLSTESGGVLLSPDVHFHGDARPISYYFSAVDHTKLSQQEAHDLVQVWCTGVVPRYTNAGLTFQTDKFIAISALARDVHRKLSSGTEMKVEYLAGHWSHSLEYQLLWFSTHPETATRLSQIEGVTAPSWSWASLNGPVGSPMFLLEDGTELVAHVSGHSVPPKCGDPFSGPEAQSRSVLQITGPCWKLLVFGWGCSYSAENPVVEITFSRDSTADSSITDADRFLLPIAIRLPNGRSSADYWEEYVGGLVLQKVDHAAETMSFQRIGLFTLCIQPQAVPEVDGNGWQAFLDKVIRLYVEHRIIWPSQIDRPSVQDATEITSDISEKAAICQTIFLE</sequence>
<dbReference type="EMBL" id="MU860594">
    <property type="protein sequence ID" value="KAK4233304.1"/>
    <property type="molecule type" value="Genomic_DNA"/>
</dbReference>
<comment type="caution">
    <text evidence="3">The sequence shown here is derived from an EMBL/GenBank/DDBJ whole genome shotgun (WGS) entry which is preliminary data.</text>
</comment>
<evidence type="ECO:0000259" key="2">
    <source>
        <dbReference type="Pfam" id="PF06985"/>
    </source>
</evidence>
<evidence type="ECO:0000313" key="4">
    <source>
        <dbReference type="Proteomes" id="UP001303760"/>
    </source>
</evidence>
<protein>
    <submittedName>
        <fullName evidence="3">Heterokaryon incompatibility protein-domain-containing protein</fullName>
    </submittedName>
</protein>
<feature type="region of interest" description="Disordered" evidence="1">
    <location>
        <begin position="17"/>
        <end position="41"/>
    </location>
</feature>
<reference evidence="3" key="2">
    <citation type="submission" date="2023-05" db="EMBL/GenBank/DDBJ databases">
        <authorList>
            <consortium name="Lawrence Berkeley National Laboratory"/>
            <person name="Steindorff A."/>
            <person name="Hensen N."/>
            <person name="Bonometti L."/>
            <person name="Westerberg I."/>
            <person name="Brannstrom I.O."/>
            <person name="Guillou S."/>
            <person name="Cros-Aarteil S."/>
            <person name="Calhoun S."/>
            <person name="Haridas S."/>
            <person name="Kuo A."/>
            <person name="Mondo S."/>
            <person name="Pangilinan J."/>
            <person name="Riley R."/>
            <person name="Labutti K."/>
            <person name="Andreopoulos B."/>
            <person name="Lipzen A."/>
            <person name="Chen C."/>
            <person name="Yanf M."/>
            <person name="Daum C."/>
            <person name="Ng V."/>
            <person name="Clum A."/>
            <person name="Ohm R."/>
            <person name="Martin F."/>
            <person name="Silar P."/>
            <person name="Natvig D."/>
            <person name="Lalanne C."/>
            <person name="Gautier V."/>
            <person name="Ament-Velasquez S.L."/>
            <person name="Kruys A."/>
            <person name="Hutchinson M.I."/>
            <person name="Powell A.J."/>
            <person name="Barry K."/>
            <person name="Miller A.N."/>
            <person name="Grigoriev I.V."/>
            <person name="Debuchy R."/>
            <person name="Gladieux P."/>
            <person name="Thoren M.H."/>
            <person name="Johannesson H."/>
        </authorList>
    </citation>
    <scope>NUCLEOTIDE SEQUENCE</scope>
    <source>
        <strain evidence="3">CBS 532.94</strain>
    </source>
</reference>
<proteinExistence type="predicted"/>
<accession>A0AAN7C0Y4</accession>
<dbReference type="AlphaFoldDB" id="A0AAN7C0Y4"/>
<dbReference type="Proteomes" id="UP001303760">
    <property type="component" value="Unassembled WGS sequence"/>
</dbReference>
<dbReference type="Pfam" id="PF06985">
    <property type="entry name" value="HET"/>
    <property type="match status" value="1"/>
</dbReference>
<dbReference type="PANTHER" id="PTHR33112:SF10">
    <property type="entry name" value="TOL"/>
    <property type="match status" value="1"/>
</dbReference>
<reference evidence="3" key="1">
    <citation type="journal article" date="2023" name="Mol. Phylogenet. Evol.">
        <title>Genome-scale phylogeny and comparative genomics of the fungal order Sordariales.</title>
        <authorList>
            <person name="Hensen N."/>
            <person name="Bonometti L."/>
            <person name="Westerberg I."/>
            <person name="Brannstrom I.O."/>
            <person name="Guillou S."/>
            <person name="Cros-Aarteil S."/>
            <person name="Calhoun S."/>
            <person name="Haridas S."/>
            <person name="Kuo A."/>
            <person name="Mondo S."/>
            <person name="Pangilinan J."/>
            <person name="Riley R."/>
            <person name="LaButti K."/>
            <person name="Andreopoulos B."/>
            <person name="Lipzen A."/>
            <person name="Chen C."/>
            <person name="Yan M."/>
            <person name="Daum C."/>
            <person name="Ng V."/>
            <person name="Clum A."/>
            <person name="Steindorff A."/>
            <person name="Ohm R.A."/>
            <person name="Martin F."/>
            <person name="Silar P."/>
            <person name="Natvig D.O."/>
            <person name="Lalanne C."/>
            <person name="Gautier V."/>
            <person name="Ament-Velasquez S.L."/>
            <person name="Kruys A."/>
            <person name="Hutchinson M.I."/>
            <person name="Powell A.J."/>
            <person name="Barry K."/>
            <person name="Miller A.N."/>
            <person name="Grigoriev I.V."/>
            <person name="Debuchy R."/>
            <person name="Gladieux P."/>
            <person name="Hiltunen Thoren M."/>
            <person name="Johannesson H."/>
        </authorList>
    </citation>
    <scope>NUCLEOTIDE SEQUENCE</scope>
    <source>
        <strain evidence="3">CBS 532.94</strain>
    </source>
</reference>
<gene>
    <name evidence="3" type="ORF">C8A03DRAFT_38999</name>
</gene>
<dbReference type="InterPro" id="IPR010730">
    <property type="entry name" value="HET"/>
</dbReference>
<keyword evidence="4" id="KW-1185">Reference proteome</keyword>
<dbReference type="PANTHER" id="PTHR33112">
    <property type="entry name" value="DOMAIN PROTEIN, PUTATIVE-RELATED"/>
    <property type="match status" value="1"/>
</dbReference>
<evidence type="ECO:0000256" key="1">
    <source>
        <dbReference type="SAM" id="MobiDB-lite"/>
    </source>
</evidence>